<keyword evidence="1" id="KW-0472">Membrane</keyword>
<keyword evidence="1" id="KW-0812">Transmembrane</keyword>
<organism evidence="2 3">
    <name type="scientific">Luteimonas yindakuii</name>
    <dbReference type="NCBI Taxonomy" id="2565782"/>
    <lineage>
        <taxon>Bacteria</taxon>
        <taxon>Pseudomonadati</taxon>
        <taxon>Pseudomonadota</taxon>
        <taxon>Gammaproteobacteria</taxon>
        <taxon>Lysobacterales</taxon>
        <taxon>Lysobacteraceae</taxon>
        <taxon>Luteimonas</taxon>
    </lineage>
</organism>
<comment type="caution">
    <text evidence="2">The sequence shown here is derived from an EMBL/GenBank/DDBJ whole genome shotgun (WGS) entry which is preliminary data.</text>
</comment>
<proteinExistence type="predicted"/>
<feature type="transmembrane region" description="Helical" evidence="1">
    <location>
        <begin position="70"/>
        <end position="87"/>
    </location>
</feature>
<feature type="transmembrane region" description="Helical" evidence="1">
    <location>
        <begin position="150"/>
        <end position="168"/>
    </location>
</feature>
<dbReference type="Proteomes" id="UP000298681">
    <property type="component" value="Unassembled WGS sequence"/>
</dbReference>
<dbReference type="EMBL" id="SPUH01000001">
    <property type="protein sequence ID" value="TKS54536.1"/>
    <property type="molecule type" value="Genomic_DNA"/>
</dbReference>
<dbReference type="AlphaFoldDB" id="A0A4Z1R6J6"/>
<reference evidence="2 3" key="1">
    <citation type="submission" date="2019-01" db="EMBL/GenBank/DDBJ databases">
        <authorList>
            <person name="Zhang S."/>
        </authorList>
    </citation>
    <scope>NUCLEOTIDE SEQUENCE [LARGE SCALE GENOMIC DNA]</scope>
    <source>
        <strain evidence="2 3">1626</strain>
    </source>
</reference>
<feature type="transmembrane region" description="Helical" evidence="1">
    <location>
        <begin position="44"/>
        <end position="64"/>
    </location>
</feature>
<dbReference type="RefSeq" id="WP_134673911.1">
    <property type="nucleotide sequence ID" value="NZ_SPUH01000001.1"/>
</dbReference>
<sequence length="204" mass="22612">MDWDRIRNEWRQQPAEQGAIAIDALRHRDEALARQVRSRDRIETVAAVVVGLAFTAIGVVAVRVGAWLEVMFAAWLVAWAISVPVWLRRGRAPSRQADPGLPLLQHLQCRRDLALAQARMLERAWLWYVAPAMVGLAGMTLAASGPTPGALGYIGICVALGVAIAWWNRSVARTRFRRHADELQQQIETLAVDGEQVPTSRPSP</sequence>
<evidence type="ECO:0000313" key="2">
    <source>
        <dbReference type="EMBL" id="TKS54536.1"/>
    </source>
</evidence>
<keyword evidence="3" id="KW-1185">Reference proteome</keyword>
<name>A0A4Z1R6J6_9GAMM</name>
<gene>
    <name evidence="2" type="ORF">E4582_07050</name>
</gene>
<evidence type="ECO:0000256" key="1">
    <source>
        <dbReference type="SAM" id="Phobius"/>
    </source>
</evidence>
<feature type="transmembrane region" description="Helical" evidence="1">
    <location>
        <begin position="125"/>
        <end position="144"/>
    </location>
</feature>
<accession>A0A4Z1R6J6</accession>
<evidence type="ECO:0000313" key="3">
    <source>
        <dbReference type="Proteomes" id="UP000298681"/>
    </source>
</evidence>
<protein>
    <submittedName>
        <fullName evidence="2">Uncharacterized protein</fullName>
    </submittedName>
</protein>
<keyword evidence="1" id="KW-1133">Transmembrane helix</keyword>